<keyword evidence="2" id="KW-1185">Reference proteome</keyword>
<dbReference type="RefSeq" id="WP_174757070.1">
    <property type="nucleotide sequence ID" value="NZ_CP054617.1"/>
</dbReference>
<reference evidence="1 2" key="1">
    <citation type="submission" date="2020-06" db="EMBL/GenBank/DDBJ databases">
        <title>Complete genome of Azosprillum oryzae KACC14407.</title>
        <authorList>
            <person name="Kim M."/>
            <person name="Park Y.-J."/>
            <person name="Shin J.-H."/>
        </authorList>
    </citation>
    <scope>NUCLEOTIDE SEQUENCE [LARGE SCALE GENOMIC DNA]</scope>
    <source>
        <strain evidence="1 2">KACC 14407</strain>
        <plasmid evidence="1 2">unnamed3</plasmid>
    </source>
</reference>
<gene>
    <name evidence="1" type="ORF">HUE56_06210</name>
</gene>
<evidence type="ECO:0000313" key="2">
    <source>
        <dbReference type="Proteomes" id="UP000509702"/>
    </source>
</evidence>
<dbReference type="KEGG" id="aoz:HUE56_06210"/>
<proteinExistence type="predicted"/>
<dbReference type="AlphaFoldDB" id="A0A6N1AFV0"/>
<dbReference type="EMBL" id="CP054617">
    <property type="protein sequence ID" value="QKS50109.1"/>
    <property type="molecule type" value="Genomic_DNA"/>
</dbReference>
<organism evidence="1 2">
    <name type="scientific">Azospirillum oryzae</name>
    <dbReference type="NCBI Taxonomy" id="286727"/>
    <lineage>
        <taxon>Bacteria</taxon>
        <taxon>Pseudomonadati</taxon>
        <taxon>Pseudomonadota</taxon>
        <taxon>Alphaproteobacteria</taxon>
        <taxon>Rhodospirillales</taxon>
        <taxon>Azospirillaceae</taxon>
        <taxon>Azospirillum</taxon>
    </lineage>
</organism>
<evidence type="ECO:0000313" key="1">
    <source>
        <dbReference type="EMBL" id="QKS50109.1"/>
    </source>
</evidence>
<keyword evidence="1" id="KW-0614">Plasmid</keyword>
<geneLocation type="plasmid" evidence="1 2">
    <name>unnamed3</name>
</geneLocation>
<dbReference type="Proteomes" id="UP000509702">
    <property type="component" value="Plasmid unnamed3"/>
</dbReference>
<protein>
    <submittedName>
        <fullName evidence="1">Uncharacterized protein</fullName>
    </submittedName>
</protein>
<name>A0A6N1AFV0_9PROT</name>
<accession>A0A6N1AFV0</accession>
<sequence length="60" mass="6866">MRDEPVICRNETDAWSRIERMMARPRYRGAHILRTNANGTPVEILAHIGQVLPISNLPDL</sequence>